<protein>
    <recommendedName>
        <fullName evidence="1">DUF4806 domain-containing protein</fullName>
    </recommendedName>
</protein>
<dbReference type="EnsemblMetazoa" id="AALFPA23_014611.R21226">
    <property type="protein sequence ID" value="AALFPA23_014611.P21226"/>
    <property type="gene ID" value="AALFPA23_014611"/>
</dbReference>
<keyword evidence="3" id="KW-1185">Reference proteome</keyword>
<evidence type="ECO:0000313" key="2">
    <source>
        <dbReference type="EnsemblMetazoa" id="AALFPA23_014611.P21226"/>
    </source>
</evidence>
<dbReference type="Pfam" id="PF16064">
    <property type="entry name" value="DUF4806"/>
    <property type="match status" value="1"/>
</dbReference>
<organism evidence="2 3">
    <name type="scientific">Aedes albopictus</name>
    <name type="common">Asian tiger mosquito</name>
    <name type="synonym">Stegomyia albopicta</name>
    <dbReference type="NCBI Taxonomy" id="7160"/>
    <lineage>
        <taxon>Eukaryota</taxon>
        <taxon>Metazoa</taxon>
        <taxon>Ecdysozoa</taxon>
        <taxon>Arthropoda</taxon>
        <taxon>Hexapoda</taxon>
        <taxon>Insecta</taxon>
        <taxon>Pterygota</taxon>
        <taxon>Neoptera</taxon>
        <taxon>Endopterygota</taxon>
        <taxon>Diptera</taxon>
        <taxon>Nematocera</taxon>
        <taxon>Culicoidea</taxon>
        <taxon>Culicidae</taxon>
        <taxon>Culicinae</taxon>
        <taxon>Aedini</taxon>
        <taxon>Aedes</taxon>
        <taxon>Stegomyia</taxon>
    </lineage>
</organism>
<dbReference type="GeneID" id="109404116"/>
<proteinExistence type="predicted"/>
<dbReference type="Proteomes" id="UP000069940">
    <property type="component" value="Unassembled WGS sequence"/>
</dbReference>
<reference evidence="2" key="2">
    <citation type="submission" date="2025-05" db="UniProtKB">
        <authorList>
            <consortium name="EnsemblMetazoa"/>
        </authorList>
    </citation>
    <scope>IDENTIFICATION</scope>
    <source>
        <strain evidence="2">Foshan</strain>
    </source>
</reference>
<reference evidence="3" key="1">
    <citation type="journal article" date="2015" name="Proc. Natl. Acad. Sci. U.S.A.">
        <title>Genome sequence of the Asian Tiger mosquito, Aedes albopictus, reveals insights into its biology, genetics, and evolution.</title>
        <authorList>
            <person name="Chen X.G."/>
            <person name="Jiang X."/>
            <person name="Gu J."/>
            <person name="Xu M."/>
            <person name="Wu Y."/>
            <person name="Deng Y."/>
            <person name="Zhang C."/>
            <person name="Bonizzoni M."/>
            <person name="Dermauw W."/>
            <person name="Vontas J."/>
            <person name="Armbruster P."/>
            <person name="Huang X."/>
            <person name="Yang Y."/>
            <person name="Zhang H."/>
            <person name="He W."/>
            <person name="Peng H."/>
            <person name="Liu Y."/>
            <person name="Wu K."/>
            <person name="Chen J."/>
            <person name="Lirakis M."/>
            <person name="Topalis P."/>
            <person name="Van Leeuwen T."/>
            <person name="Hall A.B."/>
            <person name="Jiang X."/>
            <person name="Thorpe C."/>
            <person name="Mueller R.L."/>
            <person name="Sun C."/>
            <person name="Waterhouse R.M."/>
            <person name="Yan G."/>
            <person name="Tu Z.J."/>
            <person name="Fang X."/>
            <person name="James A.A."/>
        </authorList>
    </citation>
    <scope>NUCLEOTIDE SEQUENCE [LARGE SCALE GENOMIC DNA]</scope>
    <source>
        <strain evidence="3">Foshan</strain>
    </source>
</reference>
<dbReference type="InterPro" id="IPR032071">
    <property type="entry name" value="DUF4806"/>
</dbReference>
<evidence type="ECO:0000259" key="1">
    <source>
        <dbReference type="Pfam" id="PF16064"/>
    </source>
</evidence>
<sequence length="232" mass="26700">MRYQTTSNCFLCLTEIVVEDIKLESIPIQVDSTLPASGNAVLEQIAESHKDEDIKLQKLDPRVHEGAAGKLLHIQPNINQNERRPPSRKHSKSVRVAGFEFPLTCEEDVDRLELMVKRNPIIRNQYIKYLAANKLPNMEIAHILYRFFNDEALSNFNWTGQERYDSSASCKKKAMQKFDIFNSCMLEAWSSHGVTQDALAGSLKKAVQLVGRRRYNLIYNQRKRLQALDPEH</sequence>
<name>A0ABM1Z3A5_AEDAL</name>
<evidence type="ECO:0000313" key="3">
    <source>
        <dbReference type="Proteomes" id="UP000069940"/>
    </source>
</evidence>
<feature type="domain" description="DUF4806" evidence="1">
    <location>
        <begin position="96"/>
        <end position="188"/>
    </location>
</feature>
<accession>A0ABM1Z3A5</accession>
<dbReference type="RefSeq" id="XP_062703396.1">
    <property type="nucleotide sequence ID" value="XM_062847412.1"/>
</dbReference>